<dbReference type="EMBL" id="WWBZ02000040">
    <property type="protein sequence ID" value="KAF4304870.1"/>
    <property type="molecule type" value="Genomic_DNA"/>
</dbReference>
<dbReference type="AlphaFoldDB" id="A0A8H4N0X9"/>
<comment type="caution">
    <text evidence="2">The sequence shown here is derived from an EMBL/GenBank/DDBJ whole genome shotgun (WGS) entry which is preliminary data.</text>
</comment>
<dbReference type="Gene3D" id="3.10.129.10">
    <property type="entry name" value="Hotdog Thioesterase"/>
    <property type="match status" value="1"/>
</dbReference>
<dbReference type="Proteomes" id="UP000572817">
    <property type="component" value="Unassembled WGS sequence"/>
</dbReference>
<gene>
    <name evidence="2" type="ORF">GTA08_BOTSDO06877</name>
    <name evidence="1" type="ORF">GTA08_BOTSDO11072</name>
</gene>
<dbReference type="SUPFAM" id="SSF54637">
    <property type="entry name" value="Thioesterase/thiol ester dehydrase-isomerase"/>
    <property type="match status" value="1"/>
</dbReference>
<accession>A0A8H4N0X9</accession>
<evidence type="ECO:0000313" key="2">
    <source>
        <dbReference type="EMBL" id="KAF4304870.1"/>
    </source>
</evidence>
<dbReference type="Pfam" id="PF13279">
    <property type="entry name" value="4HBT_2"/>
    <property type="match status" value="1"/>
</dbReference>
<proteinExistence type="predicted"/>
<name>A0A8H4N0X9_9PEZI</name>
<reference evidence="2 3" key="1">
    <citation type="submission" date="2020-04" db="EMBL/GenBank/DDBJ databases">
        <title>Genome Assembly and Annotation of Botryosphaeria dothidea sdau 11-99, a Latent Pathogen of Apple Fruit Ring Rot in China.</title>
        <authorList>
            <person name="Yu C."/>
            <person name="Diao Y."/>
            <person name="Lu Q."/>
            <person name="Zhao J."/>
            <person name="Cui S."/>
            <person name="Peng C."/>
            <person name="He B."/>
            <person name="Liu H."/>
        </authorList>
    </citation>
    <scope>NUCLEOTIDE SEQUENCE [LARGE SCALE GENOMIC DNA]</scope>
    <source>
        <strain evidence="3">sdau11-99</strain>
        <strain evidence="2">Sdau11-99</strain>
    </source>
</reference>
<dbReference type="EMBL" id="WWBZ02000082">
    <property type="protein sequence ID" value="KAF4300970.1"/>
    <property type="molecule type" value="Genomic_DNA"/>
</dbReference>
<evidence type="ECO:0000313" key="1">
    <source>
        <dbReference type="EMBL" id="KAF4300970.1"/>
    </source>
</evidence>
<dbReference type="InterPro" id="IPR029069">
    <property type="entry name" value="HotDog_dom_sf"/>
</dbReference>
<dbReference type="OrthoDB" id="5538558at2759"/>
<evidence type="ECO:0000313" key="3">
    <source>
        <dbReference type="Proteomes" id="UP000572817"/>
    </source>
</evidence>
<sequence>MTPKADGLILRSIRTDYKFPMTWPDRVTVLHKLRSEPTDETDSFILDVIILSERHQRPAARCVEDIVVYDYRRGKKTPLKPFMLDQFRETFTLQEAAKKKYGQRVGALLEQVRQLETGSWDRPDAKEDFGSASP</sequence>
<keyword evidence="3" id="KW-1185">Reference proteome</keyword>
<protein>
    <submittedName>
        <fullName evidence="2">Rho guanine nucleotide exchange factor</fullName>
    </submittedName>
</protein>
<organism evidence="2 3">
    <name type="scientific">Botryosphaeria dothidea</name>
    <dbReference type="NCBI Taxonomy" id="55169"/>
    <lineage>
        <taxon>Eukaryota</taxon>
        <taxon>Fungi</taxon>
        <taxon>Dikarya</taxon>
        <taxon>Ascomycota</taxon>
        <taxon>Pezizomycotina</taxon>
        <taxon>Dothideomycetes</taxon>
        <taxon>Dothideomycetes incertae sedis</taxon>
        <taxon>Botryosphaeriales</taxon>
        <taxon>Botryosphaeriaceae</taxon>
        <taxon>Botryosphaeria</taxon>
    </lineage>
</organism>